<organism evidence="4 5">
    <name type="scientific">Lentisphaera araneosa HTCC2155</name>
    <dbReference type="NCBI Taxonomy" id="313628"/>
    <lineage>
        <taxon>Bacteria</taxon>
        <taxon>Pseudomonadati</taxon>
        <taxon>Lentisphaerota</taxon>
        <taxon>Lentisphaeria</taxon>
        <taxon>Lentisphaerales</taxon>
        <taxon>Lentisphaeraceae</taxon>
        <taxon>Lentisphaera</taxon>
    </lineage>
</organism>
<keyword evidence="5" id="KW-1185">Reference proteome</keyword>
<protein>
    <recommendedName>
        <fullName evidence="3">DUF1559 domain-containing protein</fullName>
    </recommendedName>
</protein>
<dbReference type="InterPro" id="IPR012902">
    <property type="entry name" value="N_methyl_site"/>
</dbReference>
<dbReference type="STRING" id="313628.LNTAR_11291"/>
<dbReference type="Gene3D" id="3.30.700.10">
    <property type="entry name" value="Glycoprotein, Type 4 Pilin"/>
    <property type="match status" value="1"/>
</dbReference>
<reference evidence="4 5" key="1">
    <citation type="journal article" date="2010" name="J. Bacteriol.">
        <title>Genome sequence of Lentisphaera araneosa HTCC2155T, the type species of the order Lentisphaerales in the phylum Lentisphaerae.</title>
        <authorList>
            <person name="Thrash J.C."/>
            <person name="Cho J.C."/>
            <person name="Vergin K.L."/>
            <person name="Morris R.M."/>
            <person name="Giovannoni S.J."/>
        </authorList>
    </citation>
    <scope>NUCLEOTIDE SEQUENCE [LARGE SCALE GENOMIC DNA]</scope>
    <source>
        <strain evidence="4 5">HTCC2155</strain>
    </source>
</reference>
<dbReference type="OrthoDB" id="285651at2"/>
<dbReference type="AlphaFoldDB" id="A6DJ61"/>
<dbReference type="GO" id="GO:0015627">
    <property type="term" value="C:type II protein secretion system complex"/>
    <property type="evidence" value="ECO:0007669"/>
    <property type="project" value="InterPro"/>
</dbReference>
<dbReference type="GO" id="GO:0015628">
    <property type="term" value="P:protein secretion by the type II secretion system"/>
    <property type="evidence" value="ECO:0007669"/>
    <property type="project" value="InterPro"/>
</dbReference>
<evidence type="ECO:0000259" key="3">
    <source>
        <dbReference type="Pfam" id="PF07596"/>
    </source>
</evidence>
<accession>A6DJ61</accession>
<dbReference type="SUPFAM" id="SSF54523">
    <property type="entry name" value="Pili subunits"/>
    <property type="match status" value="1"/>
</dbReference>
<evidence type="ECO:0000313" key="5">
    <source>
        <dbReference type="Proteomes" id="UP000004947"/>
    </source>
</evidence>
<gene>
    <name evidence="4" type="ORF">LNTAR_11291</name>
</gene>
<evidence type="ECO:0000256" key="1">
    <source>
        <dbReference type="ARBA" id="ARBA00022481"/>
    </source>
</evidence>
<keyword evidence="2" id="KW-1133">Transmembrane helix</keyword>
<dbReference type="NCBIfam" id="TIGR02532">
    <property type="entry name" value="IV_pilin_GFxxxE"/>
    <property type="match status" value="1"/>
</dbReference>
<feature type="transmembrane region" description="Helical" evidence="2">
    <location>
        <begin position="6"/>
        <end position="27"/>
    </location>
</feature>
<keyword evidence="2" id="KW-0812">Transmembrane</keyword>
<dbReference type="RefSeq" id="WP_007277937.1">
    <property type="nucleotide sequence ID" value="NZ_ABCK01000005.1"/>
</dbReference>
<sequence>MKKFTLIELLVVVAIIGILASLLMPSLSKARKKAKKAICVNNQKQIATALFMYTDDSNGHFPINTSGDLIKNISWADRISTYLSLNLTETQIKNRDFGIIDGKNQVTSYPAFSCPELIPSNAGYADLTVTAYNPSRFQLTNSGDVKGKKRGWMAPWVKDATDGVSMTVNEINNKSILIAEGKEQVLGTASNTDVEITDYQSEQNDPTIWLHEGYKLNWTMADGSVQYMNFMQTTLPLYDAWGTNDVRETLWDCWQ</sequence>
<dbReference type="PANTHER" id="PTHR30093">
    <property type="entry name" value="GENERAL SECRETION PATHWAY PROTEIN G"/>
    <property type="match status" value="1"/>
</dbReference>
<dbReference type="InterPro" id="IPR011453">
    <property type="entry name" value="DUF1559"/>
</dbReference>
<dbReference type="InterPro" id="IPR045584">
    <property type="entry name" value="Pilin-like"/>
</dbReference>
<dbReference type="Proteomes" id="UP000004947">
    <property type="component" value="Unassembled WGS sequence"/>
</dbReference>
<proteinExistence type="predicted"/>
<evidence type="ECO:0000313" key="4">
    <source>
        <dbReference type="EMBL" id="EDM28497.1"/>
    </source>
</evidence>
<name>A6DJ61_9BACT</name>
<dbReference type="InterPro" id="IPR000983">
    <property type="entry name" value="Bac_GSPG_pilin"/>
</dbReference>
<dbReference type="EMBL" id="ABCK01000005">
    <property type="protein sequence ID" value="EDM28497.1"/>
    <property type="molecule type" value="Genomic_DNA"/>
</dbReference>
<feature type="domain" description="DUF1559" evidence="3">
    <location>
        <begin position="29"/>
        <end position="149"/>
    </location>
</feature>
<keyword evidence="2" id="KW-0472">Membrane</keyword>
<dbReference type="PRINTS" id="PR00813">
    <property type="entry name" value="BCTERIALGSPG"/>
</dbReference>
<evidence type="ECO:0000256" key="2">
    <source>
        <dbReference type="SAM" id="Phobius"/>
    </source>
</evidence>
<dbReference type="eggNOG" id="COG2165">
    <property type="taxonomic scope" value="Bacteria"/>
</dbReference>
<dbReference type="Pfam" id="PF07596">
    <property type="entry name" value="SBP_bac_10"/>
    <property type="match status" value="1"/>
</dbReference>
<comment type="caution">
    <text evidence="4">The sequence shown here is derived from an EMBL/GenBank/DDBJ whole genome shotgun (WGS) entry which is preliminary data.</text>
</comment>
<keyword evidence="1" id="KW-0488">Methylation</keyword>